<evidence type="ECO:0000313" key="7">
    <source>
        <dbReference type="EMBL" id="WPL15821.1"/>
    </source>
</evidence>
<dbReference type="EMBL" id="CP121472">
    <property type="protein sequence ID" value="WPL15821.1"/>
    <property type="molecule type" value="Genomic_DNA"/>
</dbReference>
<dbReference type="PIRSF" id="PIRSF036428">
    <property type="entry name" value="CobL"/>
    <property type="match status" value="1"/>
</dbReference>
<accession>A0ABZ0S6N6</accession>
<evidence type="ECO:0000256" key="1">
    <source>
        <dbReference type="ARBA" id="ARBA00004953"/>
    </source>
</evidence>
<dbReference type="InterPro" id="IPR012818">
    <property type="entry name" value="CbiE"/>
</dbReference>
<dbReference type="InterPro" id="IPR014777">
    <property type="entry name" value="4pyrrole_Mease_sub1"/>
</dbReference>
<name>A0ABZ0S6N6_9GAMM</name>
<evidence type="ECO:0000313" key="8">
    <source>
        <dbReference type="Proteomes" id="UP001432180"/>
    </source>
</evidence>
<dbReference type="Gene3D" id="3.40.50.150">
    <property type="entry name" value="Vaccinia Virus protein VP39"/>
    <property type="match status" value="1"/>
</dbReference>
<keyword evidence="4 7" id="KW-0808">Transferase</keyword>
<dbReference type="EC" id="2.1.1.132" evidence="7"/>
<dbReference type="GO" id="GO:0046025">
    <property type="term" value="F:precorrin-6Y C5,15-methyltransferase (decarboxylating) activity"/>
    <property type="evidence" value="ECO:0007669"/>
    <property type="project" value="UniProtKB-EC"/>
</dbReference>
<evidence type="ECO:0000256" key="5">
    <source>
        <dbReference type="ARBA" id="ARBA00022691"/>
    </source>
</evidence>
<keyword evidence="2" id="KW-0169">Cobalamin biosynthesis</keyword>
<comment type="pathway">
    <text evidence="1">Cofactor biosynthesis; adenosylcobalamin biosynthesis.</text>
</comment>
<keyword evidence="3 7" id="KW-0489">Methyltransferase</keyword>
<evidence type="ECO:0000256" key="3">
    <source>
        <dbReference type="ARBA" id="ARBA00022603"/>
    </source>
</evidence>
<organism evidence="7 8">
    <name type="scientific">Thiorhodovibrio winogradskyi</name>
    <dbReference type="NCBI Taxonomy" id="77007"/>
    <lineage>
        <taxon>Bacteria</taxon>
        <taxon>Pseudomonadati</taxon>
        <taxon>Pseudomonadota</taxon>
        <taxon>Gammaproteobacteria</taxon>
        <taxon>Chromatiales</taxon>
        <taxon>Chromatiaceae</taxon>
        <taxon>Thiorhodovibrio</taxon>
    </lineage>
</organism>
<dbReference type="NCBIfam" id="TIGR02467">
    <property type="entry name" value="CbiE"/>
    <property type="match status" value="1"/>
</dbReference>
<gene>
    <name evidence="7" type="primary">cobL</name>
    <name evidence="7" type="ORF">Thiowin_00738</name>
</gene>
<dbReference type="InterPro" id="IPR014008">
    <property type="entry name" value="Cbl_synth_MTase_CbiT"/>
</dbReference>
<dbReference type="GO" id="GO:0032259">
    <property type="term" value="P:methylation"/>
    <property type="evidence" value="ECO:0007669"/>
    <property type="project" value="UniProtKB-KW"/>
</dbReference>
<dbReference type="SUPFAM" id="SSF53335">
    <property type="entry name" value="S-adenosyl-L-methionine-dependent methyltransferases"/>
    <property type="match status" value="1"/>
</dbReference>
<dbReference type="CDD" id="cd02440">
    <property type="entry name" value="AdoMet_MTases"/>
    <property type="match status" value="1"/>
</dbReference>
<dbReference type="CDD" id="cd11644">
    <property type="entry name" value="Precorrin-6Y-MT"/>
    <property type="match status" value="1"/>
</dbReference>
<dbReference type="SUPFAM" id="SSF53790">
    <property type="entry name" value="Tetrapyrrole methylase"/>
    <property type="match status" value="1"/>
</dbReference>
<evidence type="ECO:0000256" key="2">
    <source>
        <dbReference type="ARBA" id="ARBA00022573"/>
    </source>
</evidence>
<dbReference type="Gene3D" id="3.40.1010.10">
    <property type="entry name" value="Cobalt-precorrin-4 Transmethylase, Domain 1"/>
    <property type="match status" value="1"/>
</dbReference>
<sequence>MRLLGIRYPWINLHIWRHDNIISAMKSPCPKEIPTPWLRVIGIGEDGLAGLGEAARQTLCQARVLFGGARHLAMVPSHPDQIRQTWPSPFSAAHDALLAYRGQPVVVLASGDPMFHGVGATLARWFGAAEMRVLPAASAASLAAARLGWALHEIKVIPAHREPLEGLALHLAPGARLLVLSRDADTPAQLSKLLVAHGYGESQLARLERLGGPEEGMAESRANAWSHPPGAALNLVAVTCRADAGARCLSRRAGLPDDAFEHDGQLTKRDMRAMVLARLAPAHGERLWDVGAGCGSIGIEWLRTGNRCQAIAVESHPGRCALIRANRARLGVPELELIEGRAPAALAGLERPDAIFIGGGLTRPGVVEHCWEALKPGGRLLATAVTLESELLLTTLYQRHGGELIRVALAQAEPLGGFQSWQPARPLTLLALTKVTPEQTPCTPEDGRR</sequence>
<dbReference type="NCBIfam" id="TIGR02469">
    <property type="entry name" value="CbiT"/>
    <property type="match status" value="1"/>
</dbReference>
<dbReference type="InterPro" id="IPR050714">
    <property type="entry name" value="Cobalamin_biosynth_MTase"/>
</dbReference>
<dbReference type="PANTHER" id="PTHR43182">
    <property type="entry name" value="COBALT-PRECORRIN-6B C(15)-METHYLTRANSFERASE (DECARBOXYLATING)"/>
    <property type="match status" value="1"/>
</dbReference>
<dbReference type="InterPro" id="IPR000878">
    <property type="entry name" value="4pyrrol_Mease"/>
</dbReference>
<keyword evidence="8" id="KW-1185">Reference proteome</keyword>
<dbReference type="Pfam" id="PF00590">
    <property type="entry name" value="TP_methylase"/>
    <property type="match status" value="1"/>
</dbReference>
<keyword evidence="5" id="KW-0949">S-adenosyl-L-methionine</keyword>
<dbReference type="InterPro" id="IPR035996">
    <property type="entry name" value="4pyrrol_Methylase_sf"/>
</dbReference>
<dbReference type="InterPro" id="IPR006365">
    <property type="entry name" value="Cbl_synth_CobL"/>
</dbReference>
<feature type="domain" description="Tetrapyrrole methylase" evidence="6">
    <location>
        <begin position="40"/>
        <end position="219"/>
    </location>
</feature>
<dbReference type="PANTHER" id="PTHR43182:SF1">
    <property type="entry name" value="COBALT-PRECORRIN-7 C(5)-METHYLTRANSFERASE"/>
    <property type="match status" value="1"/>
</dbReference>
<evidence type="ECO:0000259" key="6">
    <source>
        <dbReference type="Pfam" id="PF00590"/>
    </source>
</evidence>
<dbReference type="Proteomes" id="UP001432180">
    <property type="component" value="Chromosome"/>
</dbReference>
<protein>
    <submittedName>
        <fullName evidence="7">Precorrin-6Y C(5,15)-methyltransferase [decarboxylating]</fullName>
        <ecNumber evidence="7">2.1.1.132</ecNumber>
    </submittedName>
</protein>
<dbReference type="InterPro" id="IPR029063">
    <property type="entry name" value="SAM-dependent_MTases_sf"/>
</dbReference>
<reference evidence="7 8" key="1">
    <citation type="journal article" date="2023" name="Microorganisms">
        <title>Thiorhodovibrio frisius and Trv. litoralis spp. nov., Two Novel Members from a Clade of Fastidious Purple Sulfur Bacteria That Exhibit Unique Red-Shifted Light-Harvesting Capabilities.</title>
        <authorList>
            <person name="Methner A."/>
            <person name="Kuzyk S.B."/>
            <person name="Petersen J."/>
            <person name="Bauer S."/>
            <person name="Brinkmann H."/>
            <person name="Sichau K."/>
            <person name="Wanner G."/>
            <person name="Wolf J."/>
            <person name="Neumann-Schaal M."/>
            <person name="Henke P."/>
            <person name="Tank M."/>
            <person name="Sproer C."/>
            <person name="Bunk B."/>
            <person name="Overmann J."/>
        </authorList>
    </citation>
    <scope>NUCLEOTIDE SEQUENCE [LARGE SCALE GENOMIC DNA]</scope>
    <source>
        <strain evidence="7 8">DSM 6702</strain>
    </source>
</reference>
<evidence type="ECO:0000256" key="4">
    <source>
        <dbReference type="ARBA" id="ARBA00022679"/>
    </source>
</evidence>
<proteinExistence type="predicted"/>